<dbReference type="Pfam" id="PF13614">
    <property type="entry name" value="AAA_31"/>
    <property type="match status" value="1"/>
</dbReference>
<dbReference type="Gene3D" id="3.40.50.300">
    <property type="entry name" value="P-loop containing nucleotide triphosphate hydrolases"/>
    <property type="match status" value="1"/>
</dbReference>
<dbReference type="PANTHER" id="PTHR13696">
    <property type="entry name" value="P-LOOP CONTAINING NUCLEOSIDE TRIPHOSPHATE HYDROLASE"/>
    <property type="match status" value="1"/>
</dbReference>
<keyword evidence="3" id="KW-1185">Reference proteome</keyword>
<dbReference type="CDD" id="cd02042">
    <property type="entry name" value="ParAB_family"/>
    <property type="match status" value="1"/>
</dbReference>
<gene>
    <name evidence="2" type="ORF">DEX24_15670</name>
</gene>
<reference evidence="2 3" key="1">
    <citation type="submission" date="2018-05" db="EMBL/GenBank/DDBJ databases">
        <title>Kurthia sibirica genome sequence.</title>
        <authorList>
            <person name="Maclea K.S."/>
            <person name="Goen A.E."/>
        </authorList>
    </citation>
    <scope>NUCLEOTIDE SEQUENCE [LARGE SCALE GENOMIC DNA]</scope>
    <source>
        <strain evidence="2 3">ATCC 49154</strain>
    </source>
</reference>
<dbReference type="Proteomes" id="UP000245938">
    <property type="component" value="Unassembled WGS sequence"/>
</dbReference>
<protein>
    <submittedName>
        <fullName evidence="2">ATPase</fullName>
    </submittedName>
</protein>
<dbReference type="InterPro" id="IPR025669">
    <property type="entry name" value="AAA_dom"/>
</dbReference>
<dbReference type="SUPFAM" id="SSF52540">
    <property type="entry name" value="P-loop containing nucleoside triphosphate hydrolases"/>
    <property type="match status" value="1"/>
</dbReference>
<organism evidence="2 3">
    <name type="scientific">Kurthia sibirica</name>
    <dbReference type="NCBI Taxonomy" id="202750"/>
    <lineage>
        <taxon>Bacteria</taxon>
        <taxon>Bacillati</taxon>
        <taxon>Bacillota</taxon>
        <taxon>Bacilli</taxon>
        <taxon>Bacillales</taxon>
        <taxon>Caryophanaceae</taxon>
        <taxon>Kurthia</taxon>
    </lineage>
</organism>
<sequence length="284" mass="32128">MNREEAVVVTFSNFKGGTGKTTNCTMMAHALSEQGYKVLLCDKDPQANATTLYMKTKLANENGLHSVEVIELEKTLMAAVREADLSSIVTNIKPNLDLLPSYRDFTHYTDFLADTFSNKKERVSYFAELLKPLKSEYDFIFIDTPPTISIFTDAALYASDFFVLVLQTQEWSLSGAEVFVDYFNELSEEYQLPLDVIGVLPVIMKKGAITDLATLENANKLFGEENMFKNVITHMERLKRYNITGILNEDMHDRRVHEVYTAVANEFIARLSSELTPAKQGVED</sequence>
<dbReference type="PANTHER" id="PTHR13696:SF99">
    <property type="entry name" value="COBYRINIC ACID AC-DIAMIDE SYNTHASE"/>
    <property type="match status" value="1"/>
</dbReference>
<accession>A0A2U3AGR9</accession>
<feature type="domain" description="AAA" evidence="1">
    <location>
        <begin position="8"/>
        <end position="191"/>
    </location>
</feature>
<dbReference type="OrthoDB" id="9815116at2"/>
<evidence type="ECO:0000313" key="2">
    <source>
        <dbReference type="EMBL" id="PWI23748.1"/>
    </source>
</evidence>
<dbReference type="InterPro" id="IPR050678">
    <property type="entry name" value="DNA_Partitioning_ATPase"/>
</dbReference>
<dbReference type="AlphaFoldDB" id="A0A2U3AGR9"/>
<evidence type="ECO:0000259" key="1">
    <source>
        <dbReference type="Pfam" id="PF13614"/>
    </source>
</evidence>
<dbReference type="InterPro" id="IPR027417">
    <property type="entry name" value="P-loop_NTPase"/>
</dbReference>
<dbReference type="EMBL" id="QFVR01000031">
    <property type="protein sequence ID" value="PWI23748.1"/>
    <property type="molecule type" value="Genomic_DNA"/>
</dbReference>
<name>A0A2U3AGR9_9BACL</name>
<evidence type="ECO:0000313" key="3">
    <source>
        <dbReference type="Proteomes" id="UP000245938"/>
    </source>
</evidence>
<proteinExistence type="predicted"/>
<comment type="caution">
    <text evidence="2">The sequence shown here is derived from an EMBL/GenBank/DDBJ whole genome shotgun (WGS) entry which is preliminary data.</text>
</comment>